<name>A0A841H1P4_9BACT</name>
<dbReference type="InterPro" id="IPR000086">
    <property type="entry name" value="NUDIX_hydrolase_dom"/>
</dbReference>
<keyword evidence="3" id="KW-0479">Metal-binding</keyword>
<dbReference type="Gene3D" id="3.90.79.10">
    <property type="entry name" value="Nucleoside Triphosphate Pyrophosphohydrolase"/>
    <property type="match status" value="1"/>
</dbReference>
<dbReference type="InterPro" id="IPR039121">
    <property type="entry name" value="NUDT19"/>
</dbReference>
<organism evidence="8 9">
    <name type="scientific">Longimicrobium terrae</name>
    <dbReference type="NCBI Taxonomy" id="1639882"/>
    <lineage>
        <taxon>Bacteria</taxon>
        <taxon>Pseudomonadati</taxon>
        <taxon>Gemmatimonadota</taxon>
        <taxon>Longimicrobiia</taxon>
        <taxon>Longimicrobiales</taxon>
        <taxon>Longimicrobiaceae</taxon>
        <taxon>Longimicrobium</taxon>
    </lineage>
</organism>
<dbReference type="PROSITE" id="PS51462">
    <property type="entry name" value="NUDIX"/>
    <property type="match status" value="1"/>
</dbReference>
<keyword evidence="9" id="KW-1185">Reference proteome</keyword>
<dbReference type="AlphaFoldDB" id="A0A841H1P4"/>
<dbReference type="CDD" id="cd18870">
    <property type="entry name" value="NUDIX_AcylCoAdiphos_Nudt19"/>
    <property type="match status" value="1"/>
</dbReference>
<dbReference type="PANTHER" id="PTHR12318:SF0">
    <property type="entry name" value="ACYL-COENZYME A DIPHOSPHATASE NUDT19"/>
    <property type="match status" value="1"/>
</dbReference>
<evidence type="ECO:0000313" key="8">
    <source>
        <dbReference type="EMBL" id="MBB6071809.1"/>
    </source>
</evidence>
<evidence type="ECO:0000256" key="6">
    <source>
        <dbReference type="ARBA" id="ARBA00023211"/>
    </source>
</evidence>
<sequence length="299" mass="32296">MTDPSNPPSPSAASAARRATADAGVFLIPEEHLPAGFADKVAQGGFVPAPPRPAATVVLARDGQDGPEVLLLRRHGRSGFAAGAWVFPGGTVDKEDRDPLIVDRLDGPSPAEWARRMGLADPAEATGFVVAAIREAFEETGILLSRDQEVAADAESLDVARRALLSEVVGMRQVAVTRNVHLAADRMVYLAHWVTPEPEPRRYDTRFFLAPVGPDALCVPHEAEMTESIWLTPAVAVEHFRTEALKMLPPTVHTLRRLSGYSSVDEMMRELAAAPVPMILPVMRRQGDGVAIVLPKDED</sequence>
<evidence type="ECO:0000256" key="5">
    <source>
        <dbReference type="ARBA" id="ARBA00022842"/>
    </source>
</evidence>
<protein>
    <submittedName>
        <fullName evidence="8">8-oxo-dGTP pyrophosphatase MutT (NUDIX family)</fullName>
    </submittedName>
</protein>
<keyword evidence="4" id="KW-0378">Hydrolase</keyword>
<dbReference type="InterPro" id="IPR015797">
    <property type="entry name" value="NUDIX_hydrolase-like_dom_sf"/>
</dbReference>
<dbReference type="EMBL" id="JACHIA010000010">
    <property type="protein sequence ID" value="MBB6071809.1"/>
    <property type="molecule type" value="Genomic_DNA"/>
</dbReference>
<evidence type="ECO:0000256" key="1">
    <source>
        <dbReference type="ARBA" id="ARBA00001936"/>
    </source>
</evidence>
<dbReference type="Pfam" id="PF00293">
    <property type="entry name" value="NUDIX"/>
    <property type="match status" value="1"/>
</dbReference>
<keyword evidence="6" id="KW-0464">Manganese</keyword>
<proteinExistence type="predicted"/>
<evidence type="ECO:0000313" key="9">
    <source>
        <dbReference type="Proteomes" id="UP000582837"/>
    </source>
</evidence>
<dbReference type="PANTHER" id="PTHR12318">
    <property type="entry name" value="TESTOSTERONE-REGULATED PROTEIN RP2"/>
    <property type="match status" value="1"/>
</dbReference>
<reference evidence="8 9" key="1">
    <citation type="submission" date="2020-08" db="EMBL/GenBank/DDBJ databases">
        <title>Genomic Encyclopedia of Type Strains, Phase IV (KMG-IV): sequencing the most valuable type-strain genomes for metagenomic binning, comparative biology and taxonomic classification.</title>
        <authorList>
            <person name="Goeker M."/>
        </authorList>
    </citation>
    <scope>NUCLEOTIDE SEQUENCE [LARGE SCALE GENOMIC DNA]</scope>
    <source>
        <strain evidence="8 9">DSM 29007</strain>
    </source>
</reference>
<comment type="cofactor">
    <cofactor evidence="1">
        <name>Mn(2+)</name>
        <dbReference type="ChEBI" id="CHEBI:29035"/>
    </cofactor>
</comment>
<feature type="domain" description="Nudix hydrolase" evidence="7">
    <location>
        <begin position="50"/>
        <end position="253"/>
    </location>
</feature>
<dbReference type="GO" id="GO:0046872">
    <property type="term" value="F:metal ion binding"/>
    <property type="evidence" value="ECO:0007669"/>
    <property type="project" value="UniProtKB-KW"/>
</dbReference>
<evidence type="ECO:0000256" key="2">
    <source>
        <dbReference type="ARBA" id="ARBA00001946"/>
    </source>
</evidence>
<gene>
    <name evidence="8" type="ORF">HNQ61_003448</name>
</gene>
<comment type="cofactor">
    <cofactor evidence="2">
        <name>Mg(2+)</name>
        <dbReference type="ChEBI" id="CHEBI:18420"/>
    </cofactor>
</comment>
<comment type="caution">
    <text evidence="8">The sequence shown here is derived from an EMBL/GenBank/DDBJ whole genome shotgun (WGS) entry which is preliminary data.</text>
</comment>
<dbReference type="SUPFAM" id="SSF55811">
    <property type="entry name" value="Nudix"/>
    <property type="match status" value="1"/>
</dbReference>
<evidence type="ECO:0000256" key="3">
    <source>
        <dbReference type="ARBA" id="ARBA00022723"/>
    </source>
</evidence>
<evidence type="ECO:0000259" key="7">
    <source>
        <dbReference type="PROSITE" id="PS51462"/>
    </source>
</evidence>
<dbReference type="GO" id="GO:0016818">
    <property type="term" value="F:hydrolase activity, acting on acid anhydrides, in phosphorus-containing anhydrides"/>
    <property type="evidence" value="ECO:0007669"/>
    <property type="project" value="InterPro"/>
</dbReference>
<accession>A0A841H1P4</accession>
<keyword evidence="5" id="KW-0460">Magnesium</keyword>
<dbReference type="RefSeq" id="WP_170032607.1">
    <property type="nucleotide sequence ID" value="NZ_JABDTL010000001.1"/>
</dbReference>
<evidence type="ECO:0000256" key="4">
    <source>
        <dbReference type="ARBA" id="ARBA00022801"/>
    </source>
</evidence>
<dbReference type="Proteomes" id="UP000582837">
    <property type="component" value="Unassembled WGS sequence"/>
</dbReference>